<proteinExistence type="predicted"/>
<reference evidence="2 3" key="1">
    <citation type="submission" date="2019-03" db="EMBL/GenBank/DDBJ databases">
        <title>Metabolic potential of uncultured bacteria and archaea associated with petroleum seepage in deep-sea sediments.</title>
        <authorList>
            <person name="Dong X."/>
            <person name="Hubert C."/>
        </authorList>
    </citation>
    <scope>NUCLEOTIDE SEQUENCE [LARGE SCALE GENOMIC DNA]</scope>
    <source>
        <strain evidence="2">E44_bin18</strain>
    </source>
</reference>
<dbReference type="InterPro" id="IPR007172">
    <property type="entry name" value="DUF374"/>
</dbReference>
<evidence type="ECO:0000313" key="2">
    <source>
        <dbReference type="EMBL" id="TET46196.1"/>
    </source>
</evidence>
<dbReference type="CDD" id="cd07983">
    <property type="entry name" value="LPLAT_DUF374-like"/>
    <property type="match status" value="1"/>
</dbReference>
<gene>
    <name evidence="2" type="ORF">E3J62_04970</name>
</gene>
<accession>A0A523UUI5</accession>
<evidence type="ECO:0000313" key="3">
    <source>
        <dbReference type="Proteomes" id="UP000315525"/>
    </source>
</evidence>
<comment type="caution">
    <text evidence="2">The sequence shown here is derived from an EMBL/GenBank/DDBJ whole genome shotgun (WGS) entry which is preliminary data.</text>
</comment>
<dbReference type="EMBL" id="SOJN01000063">
    <property type="protein sequence ID" value="TET46196.1"/>
    <property type="molecule type" value="Genomic_DNA"/>
</dbReference>
<sequence length="209" mass="22953">MQLERFKINAAAVLGSLFVLVLGRTLRTKKAGRKDPGRCVIYAFWHGRMIVPLFTHRGRRISILISQHTDGEIASKVARILGYDPVRGSTTRGGAKAFRQMLRKARAGRCLAVASDGPRGPRCVFQPGVVKLAQLTGLPILPVGIGVERKKVLSSWDRFVIPAPFSRCVVVYGDPIHVNKRDDVSTVTSVAGKELAELSETANSYFLTR</sequence>
<name>A0A523UUI5_UNCT6</name>
<dbReference type="Proteomes" id="UP000315525">
    <property type="component" value="Unassembled WGS sequence"/>
</dbReference>
<dbReference type="Pfam" id="PF04028">
    <property type="entry name" value="DUF374"/>
    <property type="match status" value="1"/>
</dbReference>
<dbReference type="SUPFAM" id="SSF69593">
    <property type="entry name" value="Glycerol-3-phosphate (1)-acyltransferase"/>
    <property type="match status" value="1"/>
</dbReference>
<protein>
    <submittedName>
        <fullName evidence="2">DUF374 domain-containing protein</fullName>
    </submittedName>
</protein>
<feature type="domain" description="DUF374" evidence="1">
    <location>
        <begin position="55"/>
        <end position="122"/>
    </location>
</feature>
<organism evidence="2 3">
    <name type="scientific">candidate division TA06 bacterium</name>
    <dbReference type="NCBI Taxonomy" id="2250710"/>
    <lineage>
        <taxon>Bacteria</taxon>
        <taxon>Bacteria division TA06</taxon>
    </lineage>
</organism>
<dbReference type="AlphaFoldDB" id="A0A523UUI5"/>
<evidence type="ECO:0000259" key="1">
    <source>
        <dbReference type="Pfam" id="PF04028"/>
    </source>
</evidence>